<proteinExistence type="predicted"/>
<evidence type="ECO:0000313" key="2">
    <source>
        <dbReference type="EMBL" id="CAA2628365.1"/>
    </source>
</evidence>
<evidence type="ECO:0000313" key="3">
    <source>
        <dbReference type="EMBL" id="CAA7404432.1"/>
    </source>
</evidence>
<dbReference type="EMBL" id="LR746274">
    <property type="protein sequence ID" value="CAA7404432.1"/>
    <property type="molecule type" value="Genomic_DNA"/>
</dbReference>
<gene>
    <name evidence="2" type="ORF">SI7747_11014007</name>
    <name evidence="3" type="ORF">SI8410_11015110</name>
</gene>
<dbReference type="AlphaFoldDB" id="A0A7I8L3P9"/>
<sequence length="223" mass="24524">MEDQARKLNCGWDFVLHSERVPGEEAVGAGLVALSHRPLHLQLSGHPLEPAIEAVAEPRHVLHVEHPPPEEPPVEREELPQPLRQRRRRAVEGHPADGAAGVEQPRPKQQLREPRAVRAVPAQFDGLMRVVIPSRVEVPEVELPDEPAAAAESQVRQVPAGVGEGEPHLDQLQGVDVGLEAAVPLLRRRQEGVHRRLVNHSGELRVHGHVGVPPDQALDQLEL</sequence>
<feature type="compositionally biased region" description="Basic and acidic residues" evidence="1">
    <location>
        <begin position="64"/>
        <end position="79"/>
    </location>
</feature>
<protein>
    <submittedName>
        <fullName evidence="3">Uncharacterized protein</fullName>
    </submittedName>
</protein>
<accession>A0A7I8L3P9</accession>
<dbReference type="EMBL" id="LR743598">
    <property type="protein sequence ID" value="CAA2628365.1"/>
    <property type="molecule type" value="Genomic_DNA"/>
</dbReference>
<keyword evidence="4" id="KW-1185">Reference proteome</keyword>
<reference evidence="3" key="1">
    <citation type="submission" date="2020-02" db="EMBL/GenBank/DDBJ databases">
        <authorList>
            <person name="Scholz U."/>
            <person name="Mascher M."/>
            <person name="Fiebig A."/>
        </authorList>
    </citation>
    <scope>NUCLEOTIDE SEQUENCE</scope>
</reference>
<organism evidence="3 4">
    <name type="scientific">Spirodela intermedia</name>
    <name type="common">Intermediate duckweed</name>
    <dbReference type="NCBI Taxonomy" id="51605"/>
    <lineage>
        <taxon>Eukaryota</taxon>
        <taxon>Viridiplantae</taxon>
        <taxon>Streptophyta</taxon>
        <taxon>Embryophyta</taxon>
        <taxon>Tracheophyta</taxon>
        <taxon>Spermatophyta</taxon>
        <taxon>Magnoliopsida</taxon>
        <taxon>Liliopsida</taxon>
        <taxon>Araceae</taxon>
        <taxon>Lemnoideae</taxon>
        <taxon>Spirodela</taxon>
    </lineage>
</organism>
<dbReference type="Proteomes" id="UP000663760">
    <property type="component" value="Chromosome 11"/>
</dbReference>
<dbReference type="OrthoDB" id="1698680at2759"/>
<evidence type="ECO:0000256" key="1">
    <source>
        <dbReference type="SAM" id="MobiDB-lite"/>
    </source>
</evidence>
<feature type="region of interest" description="Disordered" evidence="1">
    <location>
        <begin position="64"/>
        <end position="114"/>
    </location>
</feature>
<name>A0A7I8L3P9_SPIIN</name>
<evidence type="ECO:0000313" key="4">
    <source>
        <dbReference type="Proteomes" id="UP000663760"/>
    </source>
</evidence>